<dbReference type="Proteomes" id="UP001232156">
    <property type="component" value="Unassembled WGS sequence"/>
</dbReference>
<dbReference type="SUPFAM" id="SSF53613">
    <property type="entry name" value="Ribokinase-like"/>
    <property type="match status" value="1"/>
</dbReference>
<comment type="caution">
    <text evidence="4">The sequence shown here is derived from an EMBL/GenBank/DDBJ whole genome shotgun (WGS) entry which is preliminary data.</text>
</comment>
<dbReference type="Gene3D" id="3.40.1190.20">
    <property type="match status" value="1"/>
</dbReference>
<dbReference type="PANTHER" id="PTHR10584">
    <property type="entry name" value="SUGAR KINASE"/>
    <property type="match status" value="1"/>
</dbReference>
<evidence type="ECO:0000313" key="4">
    <source>
        <dbReference type="EMBL" id="MDR4125138.1"/>
    </source>
</evidence>
<dbReference type="PANTHER" id="PTHR10584:SF166">
    <property type="entry name" value="RIBOKINASE"/>
    <property type="match status" value="1"/>
</dbReference>
<feature type="domain" description="Carbohydrate kinase PfkB" evidence="3">
    <location>
        <begin position="41"/>
        <end position="294"/>
    </location>
</feature>
<accession>A0ABU1D453</accession>
<dbReference type="GO" id="GO:0016301">
    <property type="term" value="F:kinase activity"/>
    <property type="evidence" value="ECO:0007669"/>
    <property type="project" value="UniProtKB-KW"/>
</dbReference>
<dbReference type="EMBL" id="JAUZQE010000006">
    <property type="protein sequence ID" value="MDR4125138.1"/>
    <property type="molecule type" value="Genomic_DNA"/>
</dbReference>
<keyword evidence="2 4" id="KW-0418">Kinase</keyword>
<evidence type="ECO:0000259" key="3">
    <source>
        <dbReference type="Pfam" id="PF00294"/>
    </source>
</evidence>
<evidence type="ECO:0000256" key="1">
    <source>
        <dbReference type="ARBA" id="ARBA00022679"/>
    </source>
</evidence>
<sequence>MSERILICGSIAFDTIAVFEGHFKDHILADSIQSLSVSFFVPSLRKEYGGCAGNIAYNLALLGGYAVPVGTVGGDAADYLVYMKQVGIDTSLVRMLPDRYTPQCFITTDLDNNQIASFHPGAMEQSADNDISGQEAAWGIVAPDSKDGMFAHAGRMHRSGIPFVFDLGQAMPLFDGDDIRRMLEMASILCVNEYEASVVEQRTGATMRELAQGLQGVVVTHGSESSHVYEGGQFTEVPVVPASAVVDPTGCGDAHRAGLLFGLARGWTLADACKLGNVMGSLKVASRGPQNHRPSRAEIEAVLSAHYGLTLPGASVNTN</sequence>
<dbReference type="InterPro" id="IPR029056">
    <property type="entry name" value="Ribokinase-like"/>
</dbReference>
<dbReference type="InterPro" id="IPR011611">
    <property type="entry name" value="PfkB_dom"/>
</dbReference>
<evidence type="ECO:0000256" key="2">
    <source>
        <dbReference type="ARBA" id="ARBA00022777"/>
    </source>
</evidence>
<dbReference type="InterPro" id="IPR002173">
    <property type="entry name" value="Carboh/pur_kinase_PfkB_CS"/>
</dbReference>
<dbReference type="CDD" id="cd01942">
    <property type="entry name" value="ribokinase_group_A"/>
    <property type="match status" value="1"/>
</dbReference>
<proteinExistence type="predicted"/>
<organism evidence="4 5">
    <name type="scientific">Yanghanlia caeni</name>
    <dbReference type="NCBI Taxonomy" id="3064283"/>
    <lineage>
        <taxon>Bacteria</taxon>
        <taxon>Pseudomonadati</taxon>
        <taxon>Pseudomonadota</taxon>
        <taxon>Betaproteobacteria</taxon>
        <taxon>Burkholderiales</taxon>
        <taxon>Alcaligenaceae</taxon>
        <taxon>Yanghanlia</taxon>
    </lineage>
</organism>
<gene>
    <name evidence="4" type="ORF">Q8947_03950</name>
</gene>
<keyword evidence="5" id="KW-1185">Reference proteome</keyword>
<evidence type="ECO:0000313" key="5">
    <source>
        <dbReference type="Proteomes" id="UP001232156"/>
    </source>
</evidence>
<dbReference type="Pfam" id="PF00294">
    <property type="entry name" value="PfkB"/>
    <property type="match status" value="1"/>
</dbReference>
<dbReference type="RefSeq" id="WP_165278381.1">
    <property type="nucleotide sequence ID" value="NZ_JAUZQE010000006.1"/>
</dbReference>
<dbReference type="PROSITE" id="PS00583">
    <property type="entry name" value="PFKB_KINASES_1"/>
    <property type="match status" value="1"/>
</dbReference>
<protein>
    <submittedName>
        <fullName evidence="4">Carbohydrate kinase family protein</fullName>
    </submittedName>
</protein>
<keyword evidence="1" id="KW-0808">Transferase</keyword>
<reference evidence="4 5" key="1">
    <citation type="submission" date="2023-08" db="EMBL/GenBank/DDBJ databases">
        <title>Alcaligenaceae gen. nov., a novel taxon isolated from the sludge of Yixing Pesticide Factory.</title>
        <authorList>
            <person name="Ruan L."/>
        </authorList>
    </citation>
    <scope>NUCLEOTIDE SEQUENCE [LARGE SCALE GENOMIC DNA]</scope>
    <source>
        <strain evidence="4 5">LG-2</strain>
    </source>
</reference>
<name>A0ABU1D453_9BURK</name>